<dbReference type="InterPro" id="IPR013149">
    <property type="entry name" value="ADH-like_C"/>
</dbReference>
<organism evidence="6 7">
    <name type="scientific">Glonium stellatum</name>
    <dbReference type="NCBI Taxonomy" id="574774"/>
    <lineage>
        <taxon>Eukaryota</taxon>
        <taxon>Fungi</taxon>
        <taxon>Dikarya</taxon>
        <taxon>Ascomycota</taxon>
        <taxon>Pezizomycotina</taxon>
        <taxon>Dothideomycetes</taxon>
        <taxon>Pleosporomycetidae</taxon>
        <taxon>Gloniales</taxon>
        <taxon>Gloniaceae</taxon>
        <taxon>Glonium</taxon>
    </lineage>
</organism>
<keyword evidence="1" id="KW-0521">NADP</keyword>
<evidence type="ECO:0000256" key="4">
    <source>
        <dbReference type="ARBA" id="ARBA00070796"/>
    </source>
</evidence>
<dbReference type="CDD" id="cd05286">
    <property type="entry name" value="QOR2"/>
    <property type="match status" value="1"/>
</dbReference>
<dbReference type="InterPro" id="IPR047618">
    <property type="entry name" value="QOR-like"/>
</dbReference>
<dbReference type="GO" id="GO:0003960">
    <property type="term" value="F:quinone reductase (NADPH) activity"/>
    <property type="evidence" value="ECO:0007669"/>
    <property type="project" value="InterPro"/>
</dbReference>
<protein>
    <recommendedName>
        <fullName evidence="4">Probable quinone oxidoreductase</fullName>
    </recommendedName>
    <alternativeName>
        <fullName evidence="3">NADPH:quinone reductase</fullName>
    </alternativeName>
</protein>
<dbReference type="PANTHER" id="PTHR48106:SF13">
    <property type="entry name" value="QUINONE OXIDOREDUCTASE-RELATED"/>
    <property type="match status" value="1"/>
</dbReference>
<dbReference type="Gene3D" id="3.90.180.10">
    <property type="entry name" value="Medium-chain alcohol dehydrogenases, catalytic domain"/>
    <property type="match status" value="1"/>
</dbReference>
<keyword evidence="7" id="KW-1185">Reference proteome</keyword>
<gene>
    <name evidence="6" type="ORF">AOQ84DRAFT_351805</name>
</gene>
<evidence type="ECO:0000256" key="3">
    <source>
        <dbReference type="ARBA" id="ARBA00043088"/>
    </source>
</evidence>
<sequence length="380" mass="40672">MSLVPRLTTTASRISIARSSASSRLSSLSSQLSAPPQFQLRRAMASLPKTMKGVVIEKTGGTEVLQYKTDLPVPEPKEGEVLVKNEFIGVNYIDTYFRTGLYPAPSFPYILGREGSGTIAATGPNPPHSLAPGTRVAWMGASAYAEYTAVDAAFCIAIPDSISLRDAAAAILQGLTALTLIREAHYVSPGDWVLVHAAAGGVGLWLCQLLRAAGARTIATASTAEKRELARRHGAEVLLEYHGGEEPGAAEAFAKEVVRIADGKGVVAVFDGVGKATFDASLASLRSKGTMVSFGNASGPVPPVAIARLSPKNLRLMRPTLFSYLTTREEFEKYANELWDFMTKGKMDANVHDTYPLQDVARAHQDLEGRKTTGKLLLQP</sequence>
<accession>A0A8E2FAY4</accession>
<feature type="domain" description="Enoyl reductase (ER)" evidence="5">
    <location>
        <begin position="60"/>
        <end position="378"/>
    </location>
</feature>
<dbReference type="GO" id="GO:0070402">
    <property type="term" value="F:NADPH binding"/>
    <property type="evidence" value="ECO:0007669"/>
    <property type="project" value="TreeGrafter"/>
</dbReference>
<proteinExistence type="predicted"/>
<evidence type="ECO:0000313" key="6">
    <source>
        <dbReference type="EMBL" id="OCL13857.1"/>
    </source>
</evidence>
<keyword evidence="2" id="KW-0560">Oxidoreductase</keyword>
<name>A0A8E2FAY4_9PEZI</name>
<dbReference type="EMBL" id="KV748663">
    <property type="protein sequence ID" value="OCL13857.1"/>
    <property type="molecule type" value="Genomic_DNA"/>
</dbReference>
<dbReference type="PROSITE" id="PS01162">
    <property type="entry name" value="QOR_ZETA_CRYSTAL"/>
    <property type="match status" value="1"/>
</dbReference>
<dbReference type="GO" id="GO:0008270">
    <property type="term" value="F:zinc ion binding"/>
    <property type="evidence" value="ECO:0007669"/>
    <property type="project" value="InterPro"/>
</dbReference>
<dbReference type="Pfam" id="PF00107">
    <property type="entry name" value="ADH_zinc_N"/>
    <property type="match status" value="1"/>
</dbReference>
<dbReference type="InterPro" id="IPR036291">
    <property type="entry name" value="NAD(P)-bd_dom_sf"/>
</dbReference>
<dbReference type="SUPFAM" id="SSF50129">
    <property type="entry name" value="GroES-like"/>
    <property type="match status" value="1"/>
</dbReference>
<dbReference type="SUPFAM" id="SSF51735">
    <property type="entry name" value="NAD(P)-binding Rossmann-fold domains"/>
    <property type="match status" value="1"/>
</dbReference>
<dbReference type="Pfam" id="PF08240">
    <property type="entry name" value="ADH_N"/>
    <property type="match status" value="1"/>
</dbReference>
<dbReference type="InterPro" id="IPR011032">
    <property type="entry name" value="GroES-like_sf"/>
</dbReference>
<dbReference type="FunFam" id="3.40.50.720:FF:000053">
    <property type="entry name" value="Quinone oxidoreductase 1"/>
    <property type="match status" value="1"/>
</dbReference>
<dbReference type="Proteomes" id="UP000250140">
    <property type="component" value="Unassembled WGS sequence"/>
</dbReference>
<dbReference type="SMART" id="SM00829">
    <property type="entry name" value="PKS_ER"/>
    <property type="match status" value="1"/>
</dbReference>
<dbReference type="InterPro" id="IPR013154">
    <property type="entry name" value="ADH-like_N"/>
</dbReference>
<evidence type="ECO:0000256" key="1">
    <source>
        <dbReference type="ARBA" id="ARBA00022857"/>
    </source>
</evidence>
<dbReference type="PANTHER" id="PTHR48106">
    <property type="entry name" value="QUINONE OXIDOREDUCTASE PIG3-RELATED"/>
    <property type="match status" value="1"/>
</dbReference>
<evidence type="ECO:0000313" key="7">
    <source>
        <dbReference type="Proteomes" id="UP000250140"/>
    </source>
</evidence>
<dbReference type="InterPro" id="IPR002364">
    <property type="entry name" value="Quin_OxRdtase/zeta-crystal_CS"/>
</dbReference>
<evidence type="ECO:0000259" key="5">
    <source>
        <dbReference type="SMART" id="SM00829"/>
    </source>
</evidence>
<reference evidence="6 7" key="1">
    <citation type="journal article" date="2016" name="Nat. Commun.">
        <title>Ectomycorrhizal ecology is imprinted in the genome of the dominant symbiotic fungus Cenococcum geophilum.</title>
        <authorList>
            <consortium name="DOE Joint Genome Institute"/>
            <person name="Peter M."/>
            <person name="Kohler A."/>
            <person name="Ohm R.A."/>
            <person name="Kuo A."/>
            <person name="Krutzmann J."/>
            <person name="Morin E."/>
            <person name="Arend M."/>
            <person name="Barry K.W."/>
            <person name="Binder M."/>
            <person name="Choi C."/>
            <person name="Clum A."/>
            <person name="Copeland A."/>
            <person name="Grisel N."/>
            <person name="Haridas S."/>
            <person name="Kipfer T."/>
            <person name="LaButti K."/>
            <person name="Lindquist E."/>
            <person name="Lipzen A."/>
            <person name="Maire R."/>
            <person name="Meier B."/>
            <person name="Mihaltcheva S."/>
            <person name="Molinier V."/>
            <person name="Murat C."/>
            <person name="Poggeler S."/>
            <person name="Quandt C.A."/>
            <person name="Sperisen C."/>
            <person name="Tritt A."/>
            <person name="Tisserant E."/>
            <person name="Crous P.W."/>
            <person name="Henrissat B."/>
            <person name="Nehls U."/>
            <person name="Egli S."/>
            <person name="Spatafora J.W."/>
            <person name="Grigoriev I.V."/>
            <person name="Martin F.M."/>
        </authorList>
    </citation>
    <scope>NUCLEOTIDE SEQUENCE [LARGE SCALE GENOMIC DNA]</scope>
    <source>
        <strain evidence="6 7">CBS 207.34</strain>
    </source>
</reference>
<dbReference type="Gene3D" id="3.40.50.720">
    <property type="entry name" value="NAD(P)-binding Rossmann-like Domain"/>
    <property type="match status" value="1"/>
</dbReference>
<evidence type="ECO:0000256" key="2">
    <source>
        <dbReference type="ARBA" id="ARBA00023002"/>
    </source>
</evidence>
<dbReference type="AlphaFoldDB" id="A0A8E2FAY4"/>
<dbReference type="InterPro" id="IPR020843">
    <property type="entry name" value="ER"/>
</dbReference>
<dbReference type="GO" id="GO:0035925">
    <property type="term" value="F:mRNA 3'-UTR AU-rich region binding"/>
    <property type="evidence" value="ECO:0007669"/>
    <property type="project" value="TreeGrafter"/>
</dbReference>
<dbReference type="GO" id="GO:0005829">
    <property type="term" value="C:cytosol"/>
    <property type="evidence" value="ECO:0007669"/>
    <property type="project" value="TreeGrafter"/>
</dbReference>
<dbReference type="OrthoDB" id="48317at2759"/>